<dbReference type="GO" id="GO:0003700">
    <property type="term" value="F:DNA-binding transcription factor activity"/>
    <property type="evidence" value="ECO:0007669"/>
    <property type="project" value="InterPro"/>
</dbReference>
<dbReference type="PANTHER" id="PTHR44846">
    <property type="entry name" value="MANNOSYL-D-GLYCERATE TRANSPORT/METABOLISM SYSTEM REPRESSOR MNGR-RELATED"/>
    <property type="match status" value="1"/>
</dbReference>
<keyword evidence="6" id="KW-1185">Reference proteome</keyword>
<dbReference type="EMBL" id="SRMQ01000006">
    <property type="protein sequence ID" value="TGJ76398.1"/>
    <property type="molecule type" value="Genomic_DNA"/>
</dbReference>
<dbReference type="PANTHER" id="PTHR44846:SF1">
    <property type="entry name" value="MANNOSYL-D-GLYCERATE TRANSPORT_METABOLISM SYSTEM REPRESSOR MNGR-RELATED"/>
    <property type="match status" value="1"/>
</dbReference>
<dbReference type="Pfam" id="PF00392">
    <property type="entry name" value="GntR"/>
    <property type="match status" value="1"/>
</dbReference>
<keyword evidence="1" id="KW-0805">Transcription regulation</keyword>
<organism evidence="5 6">
    <name type="scientific">Caproiciproducens galactitolivorans</name>
    <dbReference type="NCBI Taxonomy" id="642589"/>
    <lineage>
        <taxon>Bacteria</taxon>
        <taxon>Bacillati</taxon>
        <taxon>Bacillota</taxon>
        <taxon>Clostridia</taxon>
        <taxon>Eubacteriales</taxon>
        <taxon>Acutalibacteraceae</taxon>
        <taxon>Caproiciproducens</taxon>
    </lineage>
</organism>
<dbReference type="OrthoDB" id="457376at2"/>
<evidence type="ECO:0000256" key="3">
    <source>
        <dbReference type="ARBA" id="ARBA00023163"/>
    </source>
</evidence>
<evidence type="ECO:0000256" key="2">
    <source>
        <dbReference type="ARBA" id="ARBA00023125"/>
    </source>
</evidence>
<dbReference type="RefSeq" id="WP_135659603.1">
    <property type="nucleotide sequence ID" value="NZ_JAJUFJ010000005.1"/>
</dbReference>
<evidence type="ECO:0000313" key="6">
    <source>
        <dbReference type="Proteomes" id="UP000297714"/>
    </source>
</evidence>
<dbReference type="PRINTS" id="PR00035">
    <property type="entry name" value="HTHGNTR"/>
</dbReference>
<sequence>MLDENSAVPLYRQLQNIFQNNIESGVWPAEEKLPTESELCRQYGVSRMTVRLALEGLKTKGLIYRKQGKGSYVLQPKVEQELSSFYSFGNNMPDHGHTITNKLISFEKVTSQIAAEALRLPENEELFCVQRLRSADSTPFALEKSYIPCKICPNLTGELVIEKGLYNALHLLAGITPNAAKESFEAVLMSKKQAEALQTAGNQPALHVERVTSAGGILVEYCDSIVRGDRLKYNIILR</sequence>
<dbReference type="InterPro" id="IPR011663">
    <property type="entry name" value="UTRA"/>
</dbReference>
<dbReference type="FunFam" id="1.10.10.10:FF:000079">
    <property type="entry name" value="GntR family transcriptional regulator"/>
    <property type="match status" value="1"/>
</dbReference>
<dbReference type="SMART" id="SM00345">
    <property type="entry name" value="HTH_GNTR"/>
    <property type="match status" value="1"/>
</dbReference>
<feature type="domain" description="HTH gntR-type" evidence="4">
    <location>
        <begin position="8"/>
        <end position="76"/>
    </location>
</feature>
<keyword evidence="2" id="KW-0238">DNA-binding</keyword>
<name>A0A4Z0Y8Y1_9FIRM</name>
<dbReference type="Gene3D" id="3.40.1410.10">
    <property type="entry name" value="Chorismate lyase-like"/>
    <property type="match status" value="1"/>
</dbReference>
<dbReference type="InterPro" id="IPR036388">
    <property type="entry name" value="WH-like_DNA-bd_sf"/>
</dbReference>
<proteinExistence type="predicted"/>
<dbReference type="InterPro" id="IPR000524">
    <property type="entry name" value="Tscrpt_reg_HTH_GntR"/>
</dbReference>
<dbReference type="Pfam" id="PF07702">
    <property type="entry name" value="UTRA"/>
    <property type="match status" value="1"/>
</dbReference>
<reference evidence="5 6" key="1">
    <citation type="submission" date="2019-04" db="EMBL/GenBank/DDBJ databases">
        <authorList>
            <person name="Poehlein A."/>
            <person name="Bengelsdorf F.R."/>
            <person name="Duerre P."/>
            <person name="Daniel R."/>
        </authorList>
    </citation>
    <scope>NUCLEOTIDE SEQUENCE [LARGE SCALE GENOMIC DNA]</scope>
    <source>
        <strain evidence="5 6">BS-1</strain>
    </source>
</reference>
<dbReference type="SUPFAM" id="SSF64288">
    <property type="entry name" value="Chorismate lyase-like"/>
    <property type="match status" value="1"/>
</dbReference>
<dbReference type="GO" id="GO:0003677">
    <property type="term" value="F:DNA binding"/>
    <property type="evidence" value="ECO:0007669"/>
    <property type="project" value="UniProtKB-KW"/>
</dbReference>
<accession>A0A4Z0Y8Y1</accession>
<gene>
    <name evidence="5" type="primary">yvoA_3</name>
    <name evidence="5" type="ORF">CAGA_16050</name>
</gene>
<dbReference type="InterPro" id="IPR028978">
    <property type="entry name" value="Chorismate_lyase_/UTRA_dom_sf"/>
</dbReference>
<evidence type="ECO:0000259" key="4">
    <source>
        <dbReference type="PROSITE" id="PS50949"/>
    </source>
</evidence>
<dbReference type="PROSITE" id="PS50949">
    <property type="entry name" value="HTH_GNTR"/>
    <property type="match status" value="1"/>
</dbReference>
<dbReference type="Proteomes" id="UP000297714">
    <property type="component" value="Unassembled WGS sequence"/>
</dbReference>
<dbReference type="SUPFAM" id="SSF46785">
    <property type="entry name" value="Winged helix' DNA-binding domain"/>
    <property type="match status" value="1"/>
</dbReference>
<dbReference type="Gene3D" id="1.10.10.10">
    <property type="entry name" value="Winged helix-like DNA-binding domain superfamily/Winged helix DNA-binding domain"/>
    <property type="match status" value="1"/>
</dbReference>
<dbReference type="GO" id="GO:0045892">
    <property type="term" value="P:negative regulation of DNA-templated transcription"/>
    <property type="evidence" value="ECO:0007669"/>
    <property type="project" value="TreeGrafter"/>
</dbReference>
<dbReference type="CDD" id="cd07377">
    <property type="entry name" value="WHTH_GntR"/>
    <property type="match status" value="1"/>
</dbReference>
<evidence type="ECO:0000256" key="1">
    <source>
        <dbReference type="ARBA" id="ARBA00023015"/>
    </source>
</evidence>
<dbReference type="InterPro" id="IPR036390">
    <property type="entry name" value="WH_DNA-bd_sf"/>
</dbReference>
<dbReference type="AlphaFoldDB" id="A0A4Z0Y8Y1"/>
<evidence type="ECO:0000313" key="5">
    <source>
        <dbReference type="EMBL" id="TGJ76398.1"/>
    </source>
</evidence>
<protein>
    <submittedName>
        <fullName evidence="5">HTH-type transcriptional repressor YvoA</fullName>
    </submittedName>
</protein>
<dbReference type="InterPro" id="IPR050679">
    <property type="entry name" value="Bact_HTH_transcr_reg"/>
</dbReference>
<dbReference type="SMART" id="SM00866">
    <property type="entry name" value="UTRA"/>
    <property type="match status" value="1"/>
</dbReference>
<comment type="caution">
    <text evidence="5">The sequence shown here is derived from an EMBL/GenBank/DDBJ whole genome shotgun (WGS) entry which is preliminary data.</text>
</comment>
<keyword evidence="3" id="KW-0804">Transcription</keyword>